<evidence type="ECO:0000256" key="7">
    <source>
        <dbReference type="SAM" id="Phobius"/>
    </source>
</evidence>
<name>A0A418MI33_9BACT</name>
<feature type="transmembrane region" description="Helical" evidence="7">
    <location>
        <begin position="299"/>
        <end position="323"/>
    </location>
</feature>
<dbReference type="RefSeq" id="WP_119665929.1">
    <property type="nucleotide sequence ID" value="NZ_QXED01000001.1"/>
</dbReference>
<evidence type="ECO:0000256" key="4">
    <source>
        <dbReference type="ARBA" id="ARBA00022692"/>
    </source>
</evidence>
<evidence type="ECO:0000256" key="1">
    <source>
        <dbReference type="ARBA" id="ARBA00004651"/>
    </source>
</evidence>
<evidence type="ECO:0000313" key="9">
    <source>
        <dbReference type="EMBL" id="RIV27076.1"/>
    </source>
</evidence>
<evidence type="ECO:0000256" key="3">
    <source>
        <dbReference type="ARBA" id="ARBA00022475"/>
    </source>
</evidence>
<keyword evidence="10" id="KW-1185">Reference proteome</keyword>
<dbReference type="EMBL" id="QXED01000001">
    <property type="protein sequence ID" value="RIV27076.1"/>
    <property type="molecule type" value="Genomic_DNA"/>
</dbReference>
<evidence type="ECO:0000256" key="5">
    <source>
        <dbReference type="ARBA" id="ARBA00022989"/>
    </source>
</evidence>
<dbReference type="Pfam" id="PF02687">
    <property type="entry name" value="FtsX"/>
    <property type="match status" value="1"/>
</dbReference>
<gene>
    <name evidence="9" type="ORF">DYU11_01810</name>
</gene>
<dbReference type="InterPro" id="IPR051125">
    <property type="entry name" value="ABC-4/HrtB_transporter"/>
</dbReference>
<keyword evidence="6 7" id="KW-0472">Membrane</keyword>
<dbReference type="Proteomes" id="UP000283523">
    <property type="component" value="Unassembled WGS sequence"/>
</dbReference>
<reference evidence="9 10" key="1">
    <citation type="submission" date="2018-08" db="EMBL/GenBank/DDBJ databases">
        <title>Fibrisoma montanum sp. nov., isolated from Danxia mountain soil.</title>
        <authorList>
            <person name="Huang Y."/>
        </authorList>
    </citation>
    <scope>NUCLEOTIDE SEQUENCE [LARGE SCALE GENOMIC DNA]</scope>
    <source>
        <strain evidence="9 10">HYT19</strain>
    </source>
</reference>
<feature type="transmembrane region" description="Helical" evidence="7">
    <location>
        <begin position="249"/>
        <end position="273"/>
    </location>
</feature>
<accession>A0A418MI33</accession>
<dbReference type="PANTHER" id="PTHR43738">
    <property type="entry name" value="ABC TRANSPORTER, MEMBRANE PROTEIN"/>
    <property type="match status" value="1"/>
</dbReference>
<dbReference type="OrthoDB" id="9768465at2"/>
<dbReference type="PANTHER" id="PTHR43738:SF1">
    <property type="entry name" value="HEMIN TRANSPORT SYSTEM PERMEASE PROTEIN HRTB-RELATED"/>
    <property type="match status" value="1"/>
</dbReference>
<evidence type="ECO:0000256" key="6">
    <source>
        <dbReference type="ARBA" id="ARBA00023136"/>
    </source>
</evidence>
<comment type="caution">
    <text evidence="9">The sequence shown here is derived from an EMBL/GenBank/DDBJ whole genome shotgun (WGS) entry which is preliminary data.</text>
</comment>
<protein>
    <submittedName>
        <fullName evidence="9">ABC transporter permease</fullName>
    </submittedName>
</protein>
<evidence type="ECO:0000256" key="2">
    <source>
        <dbReference type="ARBA" id="ARBA00022448"/>
    </source>
</evidence>
<dbReference type="AlphaFoldDB" id="A0A418MI33"/>
<feature type="transmembrane region" description="Helical" evidence="7">
    <location>
        <begin position="17"/>
        <end position="41"/>
    </location>
</feature>
<comment type="subcellular location">
    <subcellularLocation>
        <location evidence="1">Cell membrane</location>
        <topology evidence="1">Multi-pass membrane protein</topology>
    </subcellularLocation>
</comment>
<sequence>MVQDAFRFIWYDKAKMFGILFGIILSVFLIGQQVGICFSLLDGLISLARYNAQYIWVVSDKTQQVGELPLIDMRIGRELVSIPGVRRVNPMVVTGGSAKFMNGTKAALTLIGTQAPTFAGGPWNLVNGKPFDLLQEGAVTVDELDAATLNNSRLGDRFELNGQRVVVAAQTRGARGLGVAYGFTTVERARRLGGVSPNQASAFLIEWEPGVPASQVVNAINAEIPDIRAWEGQAFVDKTLQYVATTSGIVASFGLLVVFAVITGFAIVGLTMFSAVNDRLRDYGTVKAIGGSNGVIRRLILLQATIFAVVGFLIAYALLYLFVQATRDNLNIQLTPELTASLIGVTFFISIISSLFAMRKITRLEPVQIFRI</sequence>
<keyword evidence="2" id="KW-0813">Transport</keyword>
<feature type="transmembrane region" description="Helical" evidence="7">
    <location>
        <begin position="338"/>
        <end position="358"/>
    </location>
</feature>
<keyword evidence="3" id="KW-1003">Cell membrane</keyword>
<dbReference type="InterPro" id="IPR003838">
    <property type="entry name" value="ABC3_permease_C"/>
</dbReference>
<organism evidence="9 10">
    <name type="scientific">Fibrisoma montanum</name>
    <dbReference type="NCBI Taxonomy" id="2305895"/>
    <lineage>
        <taxon>Bacteria</taxon>
        <taxon>Pseudomonadati</taxon>
        <taxon>Bacteroidota</taxon>
        <taxon>Cytophagia</taxon>
        <taxon>Cytophagales</taxon>
        <taxon>Spirosomataceae</taxon>
        <taxon>Fibrisoma</taxon>
    </lineage>
</organism>
<proteinExistence type="predicted"/>
<evidence type="ECO:0000313" key="10">
    <source>
        <dbReference type="Proteomes" id="UP000283523"/>
    </source>
</evidence>
<dbReference type="GO" id="GO:0005886">
    <property type="term" value="C:plasma membrane"/>
    <property type="evidence" value="ECO:0007669"/>
    <property type="project" value="UniProtKB-SubCell"/>
</dbReference>
<feature type="domain" description="ABC3 transporter permease C-terminal" evidence="8">
    <location>
        <begin position="255"/>
        <end position="366"/>
    </location>
</feature>
<keyword evidence="4 7" id="KW-0812">Transmembrane</keyword>
<keyword evidence="5 7" id="KW-1133">Transmembrane helix</keyword>
<evidence type="ECO:0000259" key="8">
    <source>
        <dbReference type="Pfam" id="PF02687"/>
    </source>
</evidence>